<name>A0A1I6YJY7_9FLAO</name>
<dbReference type="Proteomes" id="UP000236454">
    <property type="component" value="Unassembled WGS sequence"/>
</dbReference>
<evidence type="ECO:0000313" key="3">
    <source>
        <dbReference type="Proteomes" id="UP000236454"/>
    </source>
</evidence>
<dbReference type="Pfam" id="PF09903">
    <property type="entry name" value="DUF2130"/>
    <property type="match status" value="1"/>
</dbReference>
<proteinExistence type="predicted"/>
<dbReference type="EMBL" id="FPAS01000001">
    <property type="protein sequence ID" value="SFT50813.1"/>
    <property type="molecule type" value="Genomic_DNA"/>
</dbReference>
<evidence type="ECO:0008006" key="4">
    <source>
        <dbReference type="Google" id="ProtNLM"/>
    </source>
</evidence>
<keyword evidence="3" id="KW-1185">Reference proteome</keyword>
<reference evidence="2 3" key="1">
    <citation type="submission" date="2016-10" db="EMBL/GenBank/DDBJ databases">
        <authorList>
            <person name="de Groot N.N."/>
        </authorList>
    </citation>
    <scope>NUCLEOTIDE SEQUENCE [LARGE SCALE GENOMIC DNA]</scope>
    <source>
        <strain evidence="2 3">CGMCC 1.7005</strain>
    </source>
</reference>
<evidence type="ECO:0000313" key="2">
    <source>
        <dbReference type="EMBL" id="SFT50813.1"/>
    </source>
</evidence>
<dbReference type="AlphaFoldDB" id="A0A1I6YJY7"/>
<accession>A0A1I6YJY7</accession>
<evidence type="ECO:0000256" key="1">
    <source>
        <dbReference type="SAM" id="Coils"/>
    </source>
</evidence>
<dbReference type="OrthoDB" id="9765972at2"/>
<keyword evidence="1" id="KW-0175">Coiled coil</keyword>
<dbReference type="InterPro" id="IPR019219">
    <property type="entry name" value="DUF2130"/>
</dbReference>
<dbReference type="RefSeq" id="WP_090246968.1">
    <property type="nucleotide sequence ID" value="NZ_FPAS01000001.1"/>
</dbReference>
<organism evidence="2 3">
    <name type="scientific">Lishizhenia tianjinensis</name>
    <dbReference type="NCBI Taxonomy" id="477690"/>
    <lineage>
        <taxon>Bacteria</taxon>
        <taxon>Pseudomonadati</taxon>
        <taxon>Bacteroidota</taxon>
        <taxon>Flavobacteriia</taxon>
        <taxon>Flavobacteriales</taxon>
        <taxon>Crocinitomicaceae</taxon>
        <taxon>Lishizhenia</taxon>
    </lineage>
</organism>
<feature type="coiled-coil region" evidence="1">
    <location>
        <begin position="22"/>
        <end position="213"/>
    </location>
</feature>
<protein>
    <recommendedName>
        <fullName evidence="4">DUF2130 domain-containing protein</fullName>
    </recommendedName>
</protein>
<dbReference type="STRING" id="477690.SAMN05216474_0961"/>
<gene>
    <name evidence="2" type="ORF">SAMN05216474_0961</name>
</gene>
<sequence length="416" mass="48373">MNDQITCPNCGTSFHAEQALTLEIEEKLRRELQEKNNEVAQKIKAREEALLKHQQEIKEQELKLEEFKKKEKEYQQKRVAELLEQEKKKIEAALSAEISSKNAKELELIKEKLNKKDEELLAAQKKELELKIQKQEIEEQKKRLDLEVQQKILDSRKKIEEEIAQRKDEENALKIKEYQKQMEDQAKLIEEMKRKAQQGSMQLQGEVQELEIEEQLATTFPFDVITEVSKGIKGADCIQEVRDNQGKTAGKIVYESKRTKNWANDWVDKLKLDQRNEGADVAILITQVMPKEMTQFGFYNGIWVCQFHEFKALAAVIRDGLLKTSLVKASQENQGDKMNLLYNYMISPEFKHQIEAIVEGFSSMKSELDREKRAMQRIWKEREKQIDKVVNSTIEMYGSVRGIAGGAVQEIKGLEL</sequence>